<name>A0ABP6L0N1_9ACTN</name>
<comment type="caution">
    <text evidence="1">The sequence shown here is derived from an EMBL/GenBank/DDBJ whole genome shotgun (WGS) entry which is preliminary data.</text>
</comment>
<dbReference type="Proteomes" id="UP001499930">
    <property type="component" value="Unassembled WGS sequence"/>
</dbReference>
<accession>A0ABP6L0N1</accession>
<protein>
    <submittedName>
        <fullName evidence="1">Uncharacterized protein</fullName>
    </submittedName>
</protein>
<keyword evidence="2" id="KW-1185">Reference proteome</keyword>
<reference evidence="2" key="1">
    <citation type="journal article" date="2019" name="Int. J. Syst. Evol. Microbiol.">
        <title>The Global Catalogue of Microorganisms (GCM) 10K type strain sequencing project: providing services to taxonomists for standard genome sequencing and annotation.</title>
        <authorList>
            <consortium name="The Broad Institute Genomics Platform"/>
            <consortium name="The Broad Institute Genome Sequencing Center for Infectious Disease"/>
            <person name="Wu L."/>
            <person name="Ma J."/>
        </authorList>
    </citation>
    <scope>NUCLEOTIDE SEQUENCE [LARGE SCALE GENOMIC DNA]</scope>
    <source>
        <strain evidence="2">JCM 3106</strain>
    </source>
</reference>
<gene>
    <name evidence="1" type="ORF">GCM10017559_64180</name>
</gene>
<evidence type="ECO:0000313" key="1">
    <source>
        <dbReference type="EMBL" id="GAA3028871.1"/>
    </source>
</evidence>
<evidence type="ECO:0000313" key="2">
    <source>
        <dbReference type="Proteomes" id="UP001499930"/>
    </source>
</evidence>
<proteinExistence type="predicted"/>
<sequence length="123" mass="13616">MEGRPLSAFVPGLAAFLRDERRARDAERSFSCCDPGLTTYELAVPGGVVRNRNARVGRRPVPAAADARELRPGHGRFTTDEKEDVILLTLYPAAPAVGPAIYERSIHGLTTSFRYCLRYVRVL</sequence>
<dbReference type="EMBL" id="BAAAWD010000017">
    <property type="protein sequence ID" value="GAA3028871.1"/>
    <property type="molecule type" value="Genomic_DNA"/>
</dbReference>
<organism evidence="1 2">
    <name type="scientific">Streptosporangium longisporum</name>
    <dbReference type="NCBI Taxonomy" id="46187"/>
    <lineage>
        <taxon>Bacteria</taxon>
        <taxon>Bacillati</taxon>
        <taxon>Actinomycetota</taxon>
        <taxon>Actinomycetes</taxon>
        <taxon>Streptosporangiales</taxon>
        <taxon>Streptosporangiaceae</taxon>
        <taxon>Streptosporangium</taxon>
    </lineage>
</organism>